<accession>A0A1E8FG94</accession>
<keyword evidence="4" id="KW-1185">Reference proteome</keyword>
<dbReference type="SUPFAM" id="SSF48452">
    <property type="entry name" value="TPR-like"/>
    <property type="match status" value="1"/>
</dbReference>
<dbReference type="Gene3D" id="3.40.50.300">
    <property type="entry name" value="P-loop containing nucleotide triphosphate hydrolases"/>
    <property type="match status" value="1"/>
</dbReference>
<organism evidence="3 4">
    <name type="scientific">Alteromonas lipolytica</name>
    <dbReference type="NCBI Taxonomy" id="1856405"/>
    <lineage>
        <taxon>Bacteria</taxon>
        <taxon>Pseudomonadati</taxon>
        <taxon>Pseudomonadota</taxon>
        <taxon>Gammaproteobacteria</taxon>
        <taxon>Alteromonadales</taxon>
        <taxon>Alteromonadaceae</taxon>
        <taxon>Alteromonas/Salinimonas group</taxon>
        <taxon>Alteromonas</taxon>
    </lineage>
</organism>
<dbReference type="RefSeq" id="WP_070175883.1">
    <property type="nucleotide sequence ID" value="NZ_BMJR01000001.1"/>
</dbReference>
<dbReference type="InterPro" id="IPR019734">
    <property type="entry name" value="TPR_rpt"/>
</dbReference>
<dbReference type="InterPro" id="IPR011990">
    <property type="entry name" value="TPR-like_helical_dom_sf"/>
</dbReference>
<proteinExistence type="predicted"/>
<evidence type="ECO:0000256" key="2">
    <source>
        <dbReference type="PROSITE-ProRule" id="PRU00339"/>
    </source>
</evidence>
<dbReference type="PROSITE" id="PS50005">
    <property type="entry name" value="TPR"/>
    <property type="match status" value="1"/>
</dbReference>
<dbReference type="GO" id="GO:0008476">
    <property type="term" value="F:protein-tyrosine sulfotransferase activity"/>
    <property type="evidence" value="ECO:0007669"/>
    <property type="project" value="InterPro"/>
</dbReference>
<name>A0A1E8FG94_9ALTE</name>
<evidence type="ECO:0000256" key="1">
    <source>
        <dbReference type="ARBA" id="ARBA00022679"/>
    </source>
</evidence>
<dbReference type="AlphaFoldDB" id="A0A1E8FG94"/>
<dbReference type="Gene3D" id="1.25.40.10">
    <property type="entry name" value="Tetratricopeptide repeat domain"/>
    <property type="match status" value="2"/>
</dbReference>
<feature type="repeat" description="TPR" evidence="2">
    <location>
        <begin position="278"/>
        <end position="311"/>
    </location>
</feature>
<dbReference type="OrthoDB" id="9815894at2"/>
<reference evidence="3 4" key="1">
    <citation type="submission" date="2016-09" db="EMBL/GenBank/DDBJ databases">
        <title>Alteromonas lipolytica, a new species isolated from sea water.</title>
        <authorList>
            <person name="Wu Y.-H."/>
            <person name="Cheng H."/>
            <person name="Xu X.-W."/>
        </authorList>
    </citation>
    <scope>NUCLEOTIDE SEQUENCE [LARGE SCALE GENOMIC DNA]</scope>
    <source>
        <strain evidence="3 4">JW12</strain>
    </source>
</reference>
<dbReference type="Proteomes" id="UP000176037">
    <property type="component" value="Unassembled WGS sequence"/>
</dbReference>
<comment type="caution">
    <text evidence="3">The sequence shown here is derived from an EMBL/GenBank/DDBJ whole genome shotgun (WGS) entry which is preliminary data.</text>
</comment>
<evidence type="ECO:0000313" key="4">
    <source>
        <dbReference type="Proteomes" id="UP000176037"/>
    </source>
</evidence>
<dbReference type="STRING" id="1856405.BFC17_15490"/>
<keyword evidence="1" id="KW-0808">Transferase</keyword>
<protein>
    <submittedName>
        <fullName evidence="3">Uncharacterized protein</fullName>
    </submittedName>
</protein>
<dbReference type="InterPro" id="IPR026634">
    <property type="entry name" value="TPST-like"/>
</dbReference>
<dbReference type="Pfam" id="PF14559">
    <property type="entry name" value="TPR_19"/>
    <property type="match status" value="1"/>
</dbReference>
<dbReference type="SMART" id="SM00028">
    <property type="entry name" value="TPR"/>
    <property type="match status" value="6"/>
</dbReference>
<evidence type="ECO:0000313" key="3">
    <source>
        <dbReference type="EMBL" id="OFI34965.1"/>
    </source>
</evidence>
<dbReference type="PANTHER" id="PTHR12788">
    <property type="entry name" value="PROTEIN-TYROSINE SULFOTRANSFERASE 2"/>
    <property type="match status" value="1"/>
</dbReference>
<keyword evidence="2" id="KW-0802">TPR repeat</keyword>
<dbReference type="EMBL" id="MJIC01000010">
    <property type="protein sequence ID" value="OFI34965.1"/>
    <property type="molecule type" value="Genomic_DNA"/>
</dbReference>
<dbReference type="PANTHER" id="PTHR12788:SF10">
    <property type="entry name" value="PROTEIN-TYROSINE SULFOTRANSFERASE"/>
    <property type="match status" value="1"/>
</dbReference>
<sequence length="657" mass="73962">MSQDFSIQFQSIKRALQSKNLSQAAQLIASLKTSELAVVQQVELFYLSAVTQRMAGQFNTAIGELEQLLNLRPEHGRAYQELAYNYQALNQPDKAASAFFKATHYNPALMTSWKQLLNIYRQHQDTNAEQLALQHIAYLEQLPAPILGAYDLMYEKQLASAEQVCRQFLQQHKHHPEGMLLLAELGIQLKVYHDAEFLLESCVELYPDNLRAVIAYLGLLAKLGKHQRVVTISDQQLQTYPDNLQILMAKANALLGINRTADAIAIFTALIEEDQDRPGVWLALGHAYKTTGESAKAVEAYLQAAHYHKQFGDAYWSLANMKSYRFDEDALANMAAIEADPSVGVDDRIHLCFALGKGYEDAKQFEAAFKYYEKGNKLKLISVGYDITRTEDAIAAQIDACTPAVFANVKGGFPSPEPIFIVGMPRAGSTLLEQILASHSDIDGTMELHNILSLASSVGAQSTSGGKPYPYCLADLSADQCYQLGKQFIQQTRYYRGSAPFFIDKMPNNFMHVGFIKRILPNAKIIDARRDPLDCCFSNFKQLFGEGQDFSYGLDEVGLYYQAYEKLMAHWDEVLPGAVLRVQHEDVLDDLEGQVKRMLDYLGIPFEQACLDFYQTERLIKTPSAEQVRQPINRKGQGRWQPFEASLDPLLARFNRQ</sequence>
<dbReference type="InterPro" id="IPR027417">
    <property type="entry name" value="P-loop_NTPase"/>
</dbReference>
<gene>
    <name evidence="3" type="ORF">BFC17_15490</name>
</gene>
<dbReference type="SUPFAM" id="SSF52540">
    <property type="entry name" value="P-loop containing nucleoside triphosphate hydrolases"/>
    <property type="match status" value="1"/>
</dbReference>
<dbReference type="Pfam" id="PF13469">
    <property type="entry name" value="Sulfotransfer_3"/>
    <property type="match status" value="1"/>
</dbReference>